<proteinExistence type="predicted"/>
<dbReference type="AlphaFoldDB" id="A0A4R1K5M0"/>
<gene>
    <name evidence="1" type="ORF">C8D98_2388</name>
</gene>
<dbReference type="InterPro" id="IPR038765">
    <property type="entry name" value="Papain-like_cys_pep_sf"/>
</dbReference>
<dbReference type="OrthoDB" id="1523787at2"/>
<reference evidence="1 2" key="1">
    <citation type="submission" date="2019-03" db="EMBL/GenBank/DDBJ databases">
        <title>Genomic Encyclopedia of Type Strains, Phase IV (KMG-IV): sequencing the most valuable type-strain genomes for metagenomic binning, comparative biology and taxonomic classification.</title>
        <authorList>
            <person name="Goeker M."/>
        </authorList>
    </citation>
    <scope>NUCLEOTIDE SEQUENCE [LARGE SCALE GENOMIC DNA]</scope>
    <source>
        <strain evidence="1 2">DSM 24984</strain>
    </source>
</reference>
<dbReference type="RefSeq" id="WP_132874363.1">
    <property type="nucleotide sequence ID" value="NZ_SMGG01000006.1"/>
</dbReference>
<comment type="caution">
    <text evidence="1">The sequence shown here is derived from an EMBL/GenBank/DDBJ whole genome shotgun (WGS) entry which is preliminary data.</text>
</comment>
<keyword evidence="2" id="KW-1185">Reference proteome</keyword>
<evidence type="ECO:0000313" key="1">
    <source>
        <dbReference type="EMBL" id="TCK59454.1"/>
    </source>
</evidence>
<evidence type="ECO:0000313" key="2">
    <source>
        <dbReference type="Proteomes" id="UP000294614"/>
    </source>
</evidence>
<dbReference type="Gene3D" id="3.10.620.30">
    <property type="match status" value="1"/>
</dbReference>
<name>A0A4R1K5M0_9BACT</name>
<dbReference type="SUPFAM" id="SSF54001">
    <property type="entry name" value="Cysteine proteinases"/>
    <property type="match status" value="1"/>
</dbReference>
<evidence type="ECO:0008006" key="3">
    <source>
        <dbReference type="Google" id="ProtNLM"/>
    </source>
</evidence>
<accession>A0A4R1K5M0</accession>
<dbReference type="EMBL" id="SMGG01000006">
    <property type="protein sequence ID" value="TCK59454.1"/>
    <property type="molecule type" value="Genomic_DNA"/>
</dbReference>
<organism evidence="1 2">
    <name type="scientific">Seleniivibrio woodruffii</name>
    <dbReference type="NCBI Taxonomy" id="1078050"/>
    <lineage>
        <taxon>Bacteria</taxon>
        <taxon>Pseudomonadati</taxon>
        <taxon>Deferribacterota</taxon>
        <taxon>Deferribacteres</taxon>
        <taxon>Deferribacterales</taxon>
        <taxon>Geovibrionaceae</taxon>
        <taxon>Seleniivibrio</taxon>
    </lineage>
</organism>
<protein>
    <recommendedName>
        <fullName evidence="3">Transglutaminase superfamily protein</fullName>
    </recommendedName>
</protein>
<dbReference type="Proteomes" id="UP000294614">
    <property type="component" value="Unassembled WGS sequence"/>
</dbReference>
<sequence length="337" mass="37629">MKFRIFALLIVLLIGAGVYFFDDILRLSVQASPKTQMVQPVEEPVQITAQTEPLPEKEAEKVTIGSVLNPLAEQSPFYRYSSKVLHNDPALAELTASITAGCYGDVYCQVQNIFEHIRGKVPYVGEPDGVENILAPYETLAKGGDCEDLSILLASMLNTIGLRPYLVVVPEHMYVMACGLNGGQVFQPTLINVFNQTTQTGGNKAFMMELKKLDHVQIEADGSSPFDITVFPSRFEYERYRDKKQANYYPDCSAKGVMNFSKECLFSRDNAVLMVSGSEPVVVSMRVDSVRMPNVRQYRYDNMSCIMLDPSYRGNAADIGSEMPKNLHARKEVVKAY</sequence>